<dbReference type="KEGG" id="tpf:TPHA_0C04070"/>
<name>G8BQP5_TETPH</name>
<dbReference type="GO" id="GO:0070676">
    <property type="term" value="P:intralumenal vesicle formation"/>
    <property type="evidence" value="ECO:0007669"/>
    <property type="project" value="EnsemblFungi"/>
</dbReference>
<organism evidence="8 9">
    <name type="scientific">Tetrapisispora phaffii (strain ATCC 24235 / CBS 4417 / NBRC 1672 / NRRL Y-8282 / UCD 70-5)</name>
    <name type="common">Yeast</name>
    <name type="synonym">Fabospora phaffii</name>
    <dbReference type="NCBI Taxonomy" id="1071381"/>
    <lineage>
        <taxon>Eukaryota</taxon>
        <taxon>Fungi</taxon>
        <taxon>Dikarya</taxon>
        <taxon>Ascomycota</taxon>
        <taxon>Saccharomycotina</taxon>
        <taxon>Saccharomycetes</taxon>
        <taxon>Saccharomycetales</taxon>
        <taxon>Saccharomycetaceae</taxon>
        <taxon>Tetrapisispora</taxon>
    </lineage>
</organism>
<reference evidence="8 9" key="1">
    <citation type="journal article" date="2011" name="Proc. Natl. Acad. Sci. U.S.A.">
        <title>Evolutionary erosion of yeast sex chromosomes by mating-type switching accidents.</title>
        <authorList>
            <person name="Gordon J.L."/>
            <person name="Armisen D."/>
            <person name="Proux-Wera E."/>
            <person name="Oheigeartaigh S.S."/>
            <person name="Byrne K.P."/>
            <person name="Wolfe K.H."/>
        </authorList>
    </citation>
    <scope>NUCLEOTIDE SEQUENCE [LARGE SCALE GENOMIC DNA]</scope>
    <source>
        <strain evidence="9">ATCC 24235 / CBS 4417 / NBRC 1672 / NRRL Y-8282 / UCD 70-5</strain>
    </source>
</reference>
<evidence type="ECO:0000256" key="7">
    <source>
        <dbReference type="SAM" id="Coils"/>
    </source>
</evidence>
<dbReference type="OrthoDB" id="441172at2759"/>
<dbReference type="eggNOG" id="KOG2910">
    <property type="taxonomic scope" value="Eukaryota"/>
</dbReference>
<keyword evidence="4" id="KW-0967">Endosome</keyword>
<sequence>MGQKGSRPQITQTDKAILELKRSKDNIHKFTKRTEQLINDERQTLKVLIKENPVDYKQNTKIRFLLKRIHYQEDLVQKASDQLTNLENMVSNIEFKIIEKRFVDGLKSGNEILKKMNREFGDVNNLMDDVQNQIDYQNEIDNVLSTSIVGINNYEDEVDKELEHLEQEVNPSAKEVERLPSIVNVANLKENNNIEEKLNEMPDSKREKIAILDS</sequence>
<keyword evidence="9" id="KW-1185">Reference proteome</keyword>
<dbReference type="GO" id="GO:0005783">
    <property type="term" value="C:endoplasmic reticulum"/>
    <property type="evidence" value="ECO:0007669"/>
    <property type="project" value="EnsemblFungi"/>
</dbReference>
<dbReference type="GO" id="GO:0043162">
    <property type="term" value="P:ubiquitin-dependent protein catabolic process via the multivesicular body sorting pathway"/>
    <property type="evidence" value="ECO:0007669"/>
    <property type="project" value="EnsemblFungi"/>
</dbReference>
<evidence type="ECO:0000256" key="5">
    <source>
        <dbReference type="ARBA" id="ARBA00022927"/>
    </source>
</evidence>
<evidence type="ECO:0000256" key="3">
    <source>
        <dbReference type="ARBA" id="ARBA00022448"/>
    </source>
</evidence>
<dbReference type="Proteomes" id="UP000005666">
    <property type="component" value="Chromosome 3"/>
</dbReference>
<dbReference type="PANTHER" id="PTHR22761">
    <property type="entry name" value="CHARGED MULTIVESICULAR BODY PROTEIN"/>
    <property type="match status" value="1"/>
</dbReference>
<gene>
    <name evidence="8" type="primary">TPHA0C04070</name>
    <name evidence="8" type="ordered locus">TPHA_0C04070</name>
</gene>
<dbReference type="GO" id="GO:0015031">
    <property type="term" value="P:protein transport"/>
    <property type="evidence" value="ECO:0007669"/>
    <property type="project" value="UniProtKB-KW"/>
</dbReference>
<dbReference type="OMA" id="RAKQPAM"/>
<dbReference type="AlphaFoldDB" id="G8BQP5"/>
<evidence type="ECO:0008006" key="10">
    <source>
        <dbReference type="Google" id="ProtNLM"/>
    </source>
</evidence>
<dbReference type="Pfam" id="PF03357">
    <property type="entry name" value="Snf7"/>
    <property type="match status" value="1"/>
</dbReference>
<dbReference type="GeneID" id="11533988"/>
<dbReference type="STRING" id="1071381.G8BQP5"/>
<evidence type="ECO:0000256" key="2">
    <source>
        <dbReference type="ARBA" id="ARBA00006190"/>
    </source>
</evidence>
<comment type="similarity">
    <text evidence="2">Belongs to the SNF7 family.</text>
</comment>
<evidence type="ECO:0000313" key="8">
    <source>
        <dbReference type="EMBL" id="CCE62557.1"/>
    </source>
</evidence>
<dbReference type="GO" id="GO:0007031">
    <property type="term" value="P:peroxisome organization"/>
    <property type="evidence" value="ECO:0007669"/>
    <property type="project" value="EnsemblFungi"/>
</dbReference>
<comment type="subcellular location">
    <subcellularLocation>
        <location evidence="1">Endosome membrane</location>
    </subcellularLocation>
</comment>
<dbReference type="EMBL" id="HE612858">
    <property type="protein sequence ID" value="CCE62557.1"/>
    <property type="molecule type" value="Genomic_DNA"/>
</dbReference>
<dbReference type="RefSeq" id="XP_003684991.1">
    <property type="nucleotide sequence ID" value="XM_003684943.1"/>
</dbReference>
<dbReference type="GO" id="GO:0005771">
    <property type="term" value="C:multivesicular body"/>
    <property type="evidence" value="ECO:0007669"/>
    <property type="project" value="TreeGrafter"/>
</dbReference>
<dbReference type="GO" id="GO:1904669">
    <property type="term" value="P:ATP export"/>
    <property type="evidence" value="ECO:0007669"/>
    <property type="project" value="EnsemblFungi"/>
</dbReference>
<evidence type="ECO:0000256" key="6">
    <source>
        <dbReference type="ARBA" id="ARBA00023136"/>
    </source>
</evidence>
<keyword evidence="3" id="KW-0813">Transport</keyword>
<dbReference type="GO" id="GO:0005829">
    <property type="term" value="C:cytosol"/>
    <property type="evidence" value="ECO:0007669"/>
    <property type="project" value="EnsemblFungi"/>
</dbReference>
<accession>G8BQP5</accession>
<dbReference type="PANTHER" id="PTHR22761:SF5">
    <property type="entry name" value="CHARGED MULTIVESICULAR BODY PROTEIN 6"/>
    <property type="match status" value="1"/>
</dbReference>
<keyword evidence="5" id="KW-0653">Protein transport</keyword>
<keyword evidence="6" id="KW-0472">Membrane</keyword>
<keyword evidence="7" id="KW-0175">Coiled coil</keyword>
<dbReference type="InterPro" id="IPR005024">
    <property type="entry name" value="Snf7_fam"/>
</dbReference>
<evidence type="ECO:0000256" key="4">
    <source>
        <dbReference type="ARBA" id="ARBA00022753"/>
    </source>
</evidence>
<proteinExistence type="inferred from homology"/>
<evidence type="ECO:0000256" key="1">
    <source>
        <dbReference type="ARBA" id="ARBA00004608"/>
    </source>
</evidence>
<feature type="coiled-coil region" evidence="7">
    <location>
        <begin position="76"/>
        <end position="133"/>
    </location>
</feature>
<protein>
    <recommendedName>
        <fullName evidence="10">Vacuolar protein sorting-associated protein 20</fullName>
    </recommendedName>
</protein>
<evidence type="ECO:0000313" key="9">
    <source>
        <dbReference type="Proteomes" id="UP000005666"/>
    </source>
</evidence>
<dbReference type="GO" id="GO:0032511">
    <property type="term" value="P:late endosome to vacuole transport via multivesicular body sorting pathway"/>
    <property type="evidence" value="ECO:0007669"/>
    <property type="project" value="TreeGrafter"/>
</dbReference>
<dbReference type="GO" id="GO:0000815">
    <property type="term" value="C:ESCRT III complex"/>
    <property type="evidence" value="ECO:0007669"/>
    <property type="project" value="EnsemblFungi"/>
</dbReference>
<dbReference type="HOGENOM" id="CLU_086201_2_0_1"/>